<dbReference type="Pfam" id="PF00145">
    <property type="entry name" value="DNA_methylase"/>
    <property type="match status" value="1"/>
</dbReference>
<keyword evidence="11" id="KW-1185">Reference proteome</keyword>
<dbReference type="InterPro" id="IPR050390">
    <property type="entry name" value="C5-Methyltransferase"/>
</dbReference>
<dbReference type="PANTHER" id="PTHR10629">
    <property type="entry name" value="CYTOSINE-SPECIFIC METHYLTRANSFERASE"/>
    <property type="match status" value="1"/>
</dbReference>
<dbReference type="Gene3D" id="3.40.50.150">
    <property type="entry name" value="Vaccinia Virus protein VP39"/>
    <property type="match status" value="1"/>
</dbReference>
<evidence type="ECO:0000256" key="3">
    <source>
        <dbReference type="ARBA" id="ARBA00022691"/>
    </source>
</evidence>
<dbReference type="PANTHER" id="PTHR10629:SF52">
    <property type="entry name" value="DNA (CYTOSINE-5)-METHYLTRANSFERASE 1"/>
    <property type="match status" value="1"/>
</dbReference>
<evidence type="ECO:0000256" key="6">
    <source>
        <dbReference type="PROSITE-ProRule" id="PRU01016"/>
    </source>
</evidence>
<sequence length="372" mass="41219">MLSDIALLDTNRPNTDDSDKTKLVAVDLFAGAGGFSLGAIQAELHVAAALEYDTHASTTYRENIQKKWSPDTKVIAEDIIEFGPMKFLEETGLQQGDCDILLGGPPCQGFSQHRLHDSGIDDPRNALLLRYFDYVKALKPTLFLIENVPGLLRTKHEHYLKRLYDMAKKADYVVEDPVVLNARDFGVPQNRKRVFILGRHKRKLEKGVDWPPEATHHKPTEVGVNKKLSWKTAAAAFRPTTANDPNAKHMNSGPLVTAALASTPHNGGSRHESSRELECHKNHDGHKDVYGRIDSNKPGPTMTTACVNPSKGRFVHPTEDHGITVRQAARLQTFPDQFVFHGGLMAAGKQIGNAVPVEMARVLCEFLVDQLK</sequence>
<comment type="caution">
    <text evidence="10">The sequence shown here is derived from an EMBL/GenBank/DDBJ whole genome shotgun (WGS) entry which is preliminary data.</text>
</comment>
<organism evidence="10 11">
    <name type="scientific">Parasphingopyxis marina</name>
    <dbReference type="NCBI Taxonomy" id="2761622"/>
    <lineage>
        <taxon>Bacteria</taxon>
        <taxon>Pseudomonadati</taxon>
        <taxon>Pseudomonadota</taxon>
        <taxon>Alphaproteobacteria</taxon>
        <taxon>Sphingomonadales</taxon>
        <taxon>Sphingomonadaceae</taxon>
        <taxon>Parasphingopyxis</taxon>
    </lineage>
</organism>
<dbReference type="PROSITE" id="PS51679">
    <property type="entry name" value="SAM_MT_C5"/>
    <property type="match status" value="1"/>
</dbReference>
<dbReference type="NCBIfam" id="TIGR00675">
    <property type="entry name" value="dcm"/>
    <property type="match status" value="1"/>
</dbReference>
<dbReference type="GO" id="GO:0044027">
    <property type="term" value="P:negative regulation of gene expression via chromosomal CpG island methylation"/>
    <property type="evidence" value="ECO:0007669"/>
    <property type="project" value="TreeGrafter"/>
</dbReference>
<dbReference type="InterPro" id="IPR001525">
    <property type="entry name" value="C5_MeTfrase"/>
</dbReference>
<dbReference type="InterPro" id="IPR031303">
    <property type="entry name" value="C5_meth_CS"/>
</dbReference>
<evidence type="ECO:0000256" key="5">
    <source>
        <dbReference type="ARBA" id="ARBA00047422"/>
    </source>
</evidence>
<dbReference type="AlphaFoldDB" id="A0A842HXH2"/>
<evidence type="ECO:0000256" key="8">
    <source>
        <dbReference type="RuleBase" id="RU000417"/>
    </source>
</evidence>
<dbReference type="PROSITE" id="PS00094">
    <property type="entry name" value="C5_MTASE_1"/>
    <property type="match status" value="1"/>
</dbReference>
<evidence type="ECO:0000256" key="2">
    <source>
        <dbReference type="ARBA" id="ARBA00022679"/>
    </source>
</evidence>
<dbReference type="GO" id="GO:0032259">
    <property type="term" value="P:methylation"/>
    <property type="evidence" value="ECO:0007669"/>
    <property type="project" value="UniProtKB-KW"/>
</dbReference>
<evidence type="ECO:0000256" key="4">
    <source>
        <dbReference type="ARBA" id="ARBA00022747"/>
    </source>
</evidence>
<proteinExistence type="inferred from homology"/>
<dbReference type="SUPFAM" id="SSF53335">
    <property type="entry name" value="S-adenosyl-L-methionine-dependent methyltransferases"/>
    <property type="match status" value="1"/>
</dbReference>
<evidence type="ECO:0000313" key="11">
    <source>
        <dbReference type="Proteomes" id="UP000564378"/>
    </source>
</evidence>
<dbReference type="EMBL" id="JACJVJ010000001">
    <property type="protein sequence ID" value="MBC2777127.1"/>
    <property type="molecule type" value="Genomic_DNA"/>
</dbReference>
<dbReference type="InterPro" id="IPR018117">
    <property type="entry name" value="C5_DNA_meth_AS"/>
</dbReference>
<accession>A0A842HXH2</accession>
<evidence type="ECO:0000313" key="10">
    <source>
        <dbReference type="EMBL" id="MBC2777127.1"/>
    </source>
</evidence>
<dbReference type="Proteomes" id="UP000564378">
    <property type="component" value="Unassembled WGS sequence"/>
</dbReference>
<feature type="compositionally biased region" description="Basic and acidic residues" evidence="9">
    <location>
        <begin position="269"/>
        <end position="295"/>
    </location>
</feature>
<dbReference type="PRINTS" id="PR00105">
    <property type="entry name" value="C5METTRFRASE"/>
</dbReference>
<gene>
    <name evidence="10" type="ORF">H6P80_05775</name>
</gene>
<dbReference type="EC" id="2.1.1.37" evidence="8"/>
<protein>
    <recommendedName>
        <fullName evidence="8">Cytosine-specific methyltransferase</fullName>
        <ecNumber evidence="8">2.1.1.37</ecNumber>
    </recommendedName>
</protein>
<evidence type="ECO:0000256" key="1">
    <source>
        <dbReference type="ARBA" id="ARBA00022603"/>
    </source>
</evidence>
<comment type="similarity">
    <text evidence="6 7">Belongs to the class I-like SAM-binding methyltransferase superfamily. C5-methyltransferase family.</text>
</comment>
<dbReference type="RefSeq" id="WP_185800356.1">
    <property type="nucleotide sequence ID" value="NZ_JACJVJ010000001.1"/>
</dbReference>
<keyword evidence="1 6" id="KW-0489">Methyltransferase</keyword>
<keyword evidence="3 6" id="KW-0949">S-adenosyl-L-methionine</keyword>
<dbReference type="InterPro" id="IPR029063">
    <property type="entry name" value="SAM-dependent_MTases_sf"/>
</dbReference>
<comment type="catalytic activity">
    <reaction evidence="5 8">
        <text>a 2'-deoxycytidine in DNA + S-adenosyl-L-methionine = a 5-methyl-2'-deoxycytidine in DNA + S-adenosyl-L-homocysteine + H(+)</text>
        <dbReference type="Rhea" id="RHEA:13681"/>
        <dbReference type="Rhea" id="RHEA-COMP:11369"/>
        <dbReference type="Rhea" id="RHEA-COMP:11370"/>
        <dbReference type="ChEBI" id="CHEBI:15378"/>
        <dbReference type="ChEBI" id="CHEBI:57856"/>
        <dbReference type="ChEBI" id="CHEBI:59789"/>
        <dbReference type="ChEBI" id="CHEBI:85452"/>
        <dbReference type="ChEBI" id="CHEBI:85454"/>
        <dbReference type="EC" id="2.1.1.37"/>
    </reaction>
</comment>
<dbReference type="Gene3D" id="3.90.120.10">
    <property type="entry name" value="DNA Methylase, subunit A, domain 2"/>
    <property type="match status" value="1"/>
</dbReference>
<keyword evidence="4" id="KW-0680">Restriction system</keyword>
<dbReference type="GO" id="GO:0003677">
    <property type="term" value="F:DNA binding"/>
    <property type="evidence" value="ECO:0007669"/>
    <property type="project" value="TreeGrafter"/>
</dbReference>
<name>A0A842HXH2_9SPHN</name>
<dbReference type="GO" id="GO:0009307">
    <property type="term" value="P:DNA restriction-modification system"/>
    <property type="evidence" value="ECO:0007669"/>
    <property type="project" value="UniProtKB-KW"/>
</dbReference>
<keyword evidence="2 6" id="KW-0808">Transferase</keyword>
<feature type="active site" evidence="6">
    <location>
        <position position="107"/>
    </location>
</feature>
<reference evidence="10 11" key="1">
    <citation type="submission" date="2020-08" db="EMBL/GenBank/DDBJ databases">
        <title>Draft genome sequence of Parasphingopyxis sp. GrpM-11.</title>
        <authorList>
            <person name="Oh J."/>
            <person name="Roh D.-H."/>
        </authorList>
    </citation>
    <scope>NUCLEOTIDE SEQUENCE [LARGE SCALE GENOMIC DNA]</scope>
    <source>
        <strain evidence="10 11">GrpM-11</strain>
    </source>
</reference>
<dbReference type="PROSITE" id="PS00095">
    <property type="entry name" value="C5_MTASE_2"/>
    <property type="match status" value="1"/>
</dbReference>
<evidence type="ECO:0000256" key="7">
    <source>
        <dbReference type="RuleBase" id="RU000416"/>
    </source>
</evidence>
<dbReference type="GO" id="GO:0003886">
    <property type="term" value="F:DNA (cytosine-5-)-methyltransferase activity"/>
    <property type="evidence" value="ECO:0007669"/>
    <property type="project" value="UniProtKB-EC"/>
</dbReference>
<evidence type="ECO:0000256" key="9">
    <source>
        <dbReference type="SAM" id="MobiDB-lite"/>
    </source>
</evidence>
<feature type="region of interest" description="Disordered" evidence="9">
    <location>
        <begin position="263"/>
        <end position="297"/>
    </location>
</feature>